<dbReference type="PANTHER" id="PTHR23169:SF23">
    <property type="entry name" value="SHORT STOP, ISOFORM H"/>
    <property type="match status" value="1"/>
</dbReference>
<dbReference type="InterPro" id="IPR011992">
    <property type="entry name" value="EF-hand-dom_pair"/>
</dbReference>
<keyword evidence="2" id="KW-0963">Cytoplasm</keyword>
<dbReference type="GO" id="GO:0042060">
    <property type="term" value="P:wound healing"/>
    <property type="evidence" value="ECO:0007669"/>
    <property type="project" value="TreeGrafter"/>
</dbReference>
<keyword evidence="5" id="KW-0175">Coiled coil</keyword>
<dbReference type="AlphaFoldDB" id="A0A2G8JQ88"/>
<keyword evidence="10" id="KW-1185">Reference proteome</keyword>
<evidence type="ECO:0000259" key="8">
    <source>
        <dbReference type="PROSITE" id="PS51460"/>
    </source>
</evidence>
<dbReference type="PROSITE" id="PS51460">
    <property type="entry name" value="GAR"/>
    <property type="match status" value="1"/>
</dbReference>
<evidence type="ECO:0000256" key="6">
    <source>
        <dbReference type="SAM" id="MobiDB-lite"/>
    </source>
</evidence>
<dbReference type="Gene3D" id="1.10.238.10">
    <property type="entry name" value="EF-hand"/>
    <property type="match status" value="1"/>
</dbReference>
<feature type="region of interest" description="Disordered" evidence="6">
    <location>
        <begin position="980"/>
        <end position="1080"/>
    </location>
</feature>
<dbReference type="InterPro" id="IPR018159">
    <property type="entry name" value="Spectrin/alpha-actinin"/>
</dbReference>
<feature type="domain" description="GAR" evidence="8">
    <location>
        <begin position="880"/>
        <end position="952"/>
    </location>
</feature>
<sequence length="1158" mass="132408">MDRTEEVLLEQVPLTGDPKQDEVQLAKHKVLQNDILAHQVSVDSVNKAGQGFLATADNPEVARVIEGKLDTVNHKWEDLVQKSADRQQELEKCLGEAKTFQDQVDQLLDWLESTDKLISRAEPVGGLPDSAREQLDKHKALMKQFGDKEELLKKLLEEGAKMKEDIGPGGDNQGGISQKLQELDKKWNDSVQKAKEKQTQLEDALKNAQEFDVGLQDFIVWLTAAEKTLTNTKRPSTIYENVQKQICDHREFVKDVAGKREDVDKLDRLGTQLKYFSQKKDVIVIKNMLVNVQNRYQRVGSRCNEKTRELESGMKLAKQFDEQYRNLFDWLDENEKFMDDDRSVGTDPEFLKSQRLKHKEFQKKLSMVQPTYDGVVRAGRNLREKSNQEDTKLLNAMMTDLKDKWDLLSGKAVDRQRKLEEALLYSGQFKDALQSLLEWMYQVEPTLADDNPVHGDKDTVANLMDAHQGFQRDLASRKNSVRSVKKSAKGLMDKSSEDTSHLKTKLDELDTKWETVCELNVQKQARLEDALKEAEEFNSAVQNLLDSFAATEHSMKFSGPLAESEDKLTEQLENHKDAKRMLDAEKNRLNDVIRQGEDILSKCHPDAIPIVKRHLGILNARWEDIQALSEQKESRLNDALRKVQDDSELLDQVMEFLEDAEHKLAQQEIEPIPEDMEVVEKLLEEHNHFEESVASKQPDIDRLVKPHKRKRSVDSNSGIPISFDRSRRGRSSRPRSRDASPAADPVKNPKIAALDNQWKNVWLRAMNRRRALQDVQEKQNELQSMKNFNFEDWRARYLKWMQHKKARVMDFFRKLDHDRDGKLSRKDFIDGVADSNFDTTQPEMNAVVDYLDPLNEGFIDYKKFLNALYPDSERSKQPATEAEKIANEVERQVCKCQCTKKFKVQKLGESKYRFGDSQMMRLVRILRSTVMVRVGGGWMALDEFLVKNDPCRAKGRTNIEIKEKFILASGVSQSMAAFRRSRSPSECSTSSVGSSSMSGSPFIKSKRNIKRPWQQGHTTTPRVTSTTRVNPDGSFTRTTREAKGGGDSVTRKSTTRSVTPGYLDTPRSSRGTRAKSPLGGVATKKKVLAQRTEVDVEEKKTSVGTQGLVTVRTVTEEERTVTKPTHRHTVNATSRLMEPTTSSRRKQKQAKPPAPRWK</sequence>
<proteinExistence type="predicted"/>
<dbReference type="InterPro" id="IPR002017">
    <property type="entry name" value="Spectrin_repeat"/>
</dbReference>
<dbReference type="Pfam" id="PF02187">
    <property type="entry name" value="GAS2"/>
    <property type="match status" value="1"/>
</dbReference>
<dbReference type="GO" id="GO:0005882">
    <property type="term" value="C:intermediate filament"/>
    <property type="evidence" value="ECO:0007669"/>
    <property type="project" value="TreeGrafter"/>
</dbReference>
<name>A0A2G8JQ88_STIJA</name>
<dbReference type="GO" id="GO:0045104">
    <property type="term" value="P:intermediate filament cytoskeleton organization"/>
    <property type="evidence" value="ECO:0007669"/>
    <property type="project" value="InterPro"/>
</dbReference>
<evidence type="ECO:0000313" key="9">
    <source>
        <dbReference type="EMBL" id="PIK37942.1"/>
    </source>
</evidence>
<evidence type="ECO:0000256" key="5">
    <source>
        <dbReference type="SAM" id="Coils"/>
    </source>
</evidence>
<dbReference type="PROSITE" id="PS50222">
    <property type="entry name" value="EF_HAND_2"/>
    <property type="match status" value="1"/>
</dbReference>
<dbReference type="GO" id="GO:0008017">
    <property type="term" value="F:microtubule binding"/>
    <property type="evidence" value="ECO:0007669"/>
    <property type="project" value="InterPro"/>
</dbReference>
<dbReference type="PANTHER" id="PTHR23169">
    <property type="entry name" value="ENVOPLAKIN"/>
    <property type="match status" value="1"/>
</dbReference>
<comment type="caution">
    <text evidence="9">The sequence shown here is derived from an EMBL/GenBank/DDBJ whole genome shotgun (WGS) entry which is preliminary data.</text>
</comment>
<feature type="compositionally biased region" description="Low complexity" evidence="6">
    <location>
        <begin position="984"/>
        <end position="1003"/>
    </location>
</feature>
<accession>A0A2G8JQ88</accession>
<feature type="region of interest" description="Disordered" evidence="6">
    <location>
        <begin position="689"/>
        <end position="750"/>
    </location>
</feature>
<dbReference type="Proteomes" id="UP000230750">
    <property type="component" value="Unassembled WGS sequence"/>
</dbReference>
<evidence type="ECO:0000256" key="2">
    <source>
        <dbReference type="ARBA" id="ARBA00022490"/>
    </source>
</evidence>
<evidence type="ECO:0000256" key="1">
    <source>
        <dbReference type="ARBA" id="ARBA00004245"/>
    </source>
</evidence>
<dbReference type="STRING" id="307972.A0A2G8JQ88"/>
<dbReference type="InterPro" id="IPR043197">
    <property type="entry name" value="Plakin"/>
</dbReference>
<gene>
    <name evidence="9" type="ORF">BSL78_25219</name>
</gene>
<dbReference type="SUPFAM" id="SSF46966">
    <property type="entry name" value="Spectrin repeat"/>
    <property type="match status" value="4"/>
</dbReference>
<dbReference type="Gene3D" id="1.20.58.60">
    <property type="match status" value="7"/>
</dbReference>
<comment type="subcellular location">
    <subcellularLocation>
        <location evidence="1">Cytoplasm</location>
        <location evidence="1">Cytoskeleton</location>
    </subcellularLocation>
</comment>
<evidence type="ECO:0000259" key="7">
    <source>
        <dbReference type="PROSITE" id="PS50222"/>
    </source>
</evidence>
<keyword evidence="3" id="KW-0106">Calcium</keyword>
<dbReference type="SUPFAM" id="SSF47473">
    <property type="entry name" value="EF-hand"/>
    <property type="match status" value="1"/>
</dbReference>
<dbReference type="CDD" id="cd00176">
    <property type="entry name" value="SPEC"/>
    <property type="match status" value="3"/>
</dbReference>
<evidence type="ECO:0000313" key="10">
    <source>
        <dbReference type="Proteomes" id="UP000230750"/>
    </source>
</evidence>
<feature type="compositionally biased region" description="Polar residues" evidence="6">
    <location>
        <begin position="1130"/>
        <end position="1142"/>
    </location>
</feature>
<dbReference type="InterPro" id="IPR002048">
    <property type="entry name" value="EF_hand_dom"/>
</dbReference>
<dbReference type="SMART" id="SM00243">
    <property type="entry name" value="GAS2"/>
    <property type="match status" value="1"/>
</dbReference>
<dbReference type="OrthoDB" id="10016565at2759"/>
<evidence type="ECO:0000256" key="4">
    <source>
        <dbReference type="ARBA" id="ARBA00023212"/>
    </source>
</evidence>
<dbReference type="GO" id="GO:0005737">
    <property type="term" value="C:cytoplasm"/>
    <property type="evidence" value="ECO:0007669"/>
    <property type="project" value="TreeGrafter"/>
</dbReference>
<reference evidence="9 10" key="1">
    <citation type="journal article" date="2017" name="PLoS Biol.">
        <title>The sea cucumber genome provides insights into morphological evolution and visceral regeneration.</title>
        <authorList>
            <person name="Zhang X."/>
            <person name="Sun L."/>
            <person name="Yuan J."/>
            <person name="Sun Y."/>
            <person name="Gao Y."/>
            <person name="Zhang L."/>
            <person name="Li S."/>
            <person name="Dai H."/>
            <person name="Hamel J.F."/>
            <person name="Liu C."/>
            <person name="Yu Y."/>
            <person name="Liu S."/>
            <person name="Lin W."/>
            <person name="Guo K."/>
            <person name="Jin S."/>
            <person name="Xu P."/>
            <person name="Storey K.B."/>
            <person name="Huan P."/>
            <person name="Zhang T."/>
            <person name="Zhou Y."/>
            <person name="Zhang J."/>
            <person name="Lin C."/>
            <person name="Li X."/>
            <person name="Xing L."/>
            <person name="Huo D."/>
            <person name="Sun M."/>
            <person name="Wang L."/>
            <person name="Mercier A."/>
            <person name="Li F."/>
            <person name="Yang H."/>
            <person name="Xiang J."/>
        </authorList>
    </citation>
    <scope>NUCLEOTIDE SEQUENCE [LARGE SCALE GENOMIC DNA]</scope>
    <source>
        <strain evidence="9">Shaxun</strain>
        <tissue evidence="9">Muscle</tissue>
    </source>
</reference>
<dbReference type="FunFam" id="1.20.58.60:FF:000001">
    <property type="entry name" value="Microtubule-actin cross-linking factor 1"/>
    <property type="match status" value="3"/>
</dbReference>
<dbReference type="FunFam" id="3.30.920.20:FF:000001">
    <property type="entry name" value="Microtubule-actin cross-linking factor 1"/>
    <property type="match status" value="1"/>
</dbReference>
<keyword evidence="4" id="KW-0206">Cytoskeleton</keyword>
<dbReference type="EMBL" id="MRZV01001427">
    <property type="protein sequence ID" value="PIK37942.1"/>
    <property type="molecule type" value="Genomic_DNA"/>
</dbReference>
<evidence type="ECO:0000256" key="3">
    <source>
        <dbReference type="ARBA" id="ARBA00022837"/>
    </source>
</evidence>
<dbReference type="Pfam" id="PF00435">
    <property type="entry name" value="Spectrin"/>
    <property type="match status" value="6"/>
</dbReference>
<feature type="coiled-coil region" evidence="5">
    <location>
        <begin position="520"/>
        <end position="595"/>
    </location>
</feature>
<feature type="domain" description="EF-hand" evidence="7">
    <location>
        <begin position="803"/>
        <end position="838"/>
    </location>
</feature>
<feature type="compositionally biased region" description="Basic and acidic residues" evidence="6">
    <location>
        <begin position="689"/>
        <end position="704"/>
    </location>
</feature>
<dbReference type="GO" id="GO:0005198">
    <property type="term" value="F:structural molecule activity"/>
    <property type="evidence" value="ECO:0007669"/>
    <property type="project" value="TreeGrafter"/>
</dbReference>
<feature type="region of interest" description="Disordered" evidence="6">
    <location>
        <begin position="1116"/>
        <end position="1158"/>
    </location>
</feature>
<dbReference type="GO" id="GO:0005509">
    <property type="term" value="F:calcium ion binding"/>
    <property type="evidence" value="ECO:0007669"/>
    <property type="project" value="InterPro"/>
</dbReference>
<dbReference type="SUPFAM" id="SSF143575">
    <property type="entry name" value="GAS2 domain-like"/>
    <property type="match status" value="1"/>
</dbReference>
<dbReference type="InterPro" id="IPR003108">
    <property type="entry name" value="GAR_dom"/>
</dbReference>
<feature type="compositionally biased region" description="Low complexity" evidence="6">
    <location>
        <begin position="1018"/>
        <end position="1029"/>
    </location>
</feature>
<dbReference type="InterPro" id="IPR036534">
    <property type="entry name" value="GAR_dom_sf"/>
</dbReference>
<organism evidence="9 10">
    <name type="scientific">Stichopus japonicus</name>
    <name type="common">Sea cucumber</name>
    <dbReference type="NCBI Taxonomy" id="307972"/>
    <lineage>
        <taxon>Eukaryota</taxon>
        <taxon>Metazoa</taxon>
        <taxon>Echinodermata</taxon>
        <taxon>Eleutherozoa</taxon>
        <taxon>Echinozoa</taxon>
        <taxon>Holothuroidea</taxon>
        <taxon>Aspidochirotacea</taxon>
        <taxon>Aspidochirotida</taxon>
        <taxon>Stichopodidae</taxon>
        <taxon>Apostichopus</taxon>
    </lineage>
</organism>
<protein>
    <submittedName>
        <fullName evidence="9">Putative microtubule-actin cross-linking factor 1 isoform X5</fullName>
    </submittedName>
</protein>
<dbReference type="InterPro" id="IPR018247">
    <property type="entry name" value="EF_Hand_1_Ca_BS"/>
</dbReference>
<dbReference type="GO" id="GO:0005886">
    <property type="term" value="C:plasma membrane"/>
    <property type="evidence" value="ECO:0007669"/>
    <property type="project" value="UniProtKB-SubCell"/>
</dbReference>
<dbReference type="SMART" id="SM00150">
    <property type="entry name" value="SPEC"/>
    <property type="match status" value="7"/>
</dbReference>
<dbReference type="Gene3D" id="3.30.920.20">
    <property type="entry name" value="Gas2-like domain"/>
    <property type="match status" value="1"/>
</dbReference>
<dbReference type="PROSITE" id="PS00018">
    <property type="entry name" value="EF_HAND_1"/>
    <property type="match status" value="1"/>
</dbReference>